<evidence type="ECO:0000313" key="1">
    <source>
        <dbReference type="EMBL" id="KAI3699966.1"/>
    </source>
</evidence>
<reference evidence="1 2" key="2">
    <citation type="journal article" date="2022" name="Mol. Ecol. Resour.">
        <title>The genomes of chicory, endive, great burdock and yacon provide insights into Asteraceae paleo-polyploidization history and plant inulin production.</title>
        <authorList>
            <person name="Fan W."/>
            <person name="Wang S."/>
            <person name="Wang H."/>
            <person name="Wang A."/>
            <person name="Jiang F."/>
            <person name="Liu H."/>
            <person name="Zhao H."/>
            <person name="Xu D."/>
            <person name="Zhang Y."/>
        </authorList>
    </citation>
    <scope>NUCLEOTIDE SEQUENCE [LARGE SCALE GENOMIC DNA]</scope>
    <source>
        <strain evidence="2">cv. Punajuju</strain>
        <tissue evidence="1">Leaves</tissue>
    </source>
</reference>
<organism evidence="1 2">
    <name type="scientific">Cichorium intybus</name>
    <name type="common">Chicory</name>
    <dbReference type="NCBI Taxonomy" id="13427"/>
    <lineage>
        <taxon>Eukaryota</taxon>
        <taxon>Viridiplantae</taxon>
        <taxon>Streptophyta</taxon>
        <taxon>Embryophyta</taxon>
        <taxon>Tracheophyta</taxon>
        <taxon>Spermatophyta</taxon>
        <taxon>Magnoliopsida</taxon>
        <taxon>eudicotyledons</taxon>
        <taxon>Gunneridae</taxon>
        <taxon>Pentapetalae</taxon>
        <taxon>asterids</taxon>
        <taxon>campanulids</taxon>
        <taxon>Asterales</taxon>
        <taxon>Asteraceae</taxon>
        <taxon>Cichorioideae</taxon>
        <taxon>Cichorieae</taxon>
        <taxon>Cichoriinae</taxon>
        <taxon>Cichorium</taxon>
    </lineage>
</organism>
<dbReference type="Proteomes" id="UP001055811">
    <property type="component" value="Linkage Group LG08"/>
</dbReference>
<name>A0ACB8ZQH3_CICIN</name>
<comment type="caution">
    <text evidence="1">The sequence shown here is derived from an EMBL/GenBank/DDBJ whole genome shotgun (WGS) entry which is preliminary data.</text>
</comment>
<gene>
    <name evidence="1" type="ORF">L2E82_44576</name>
</gene>
<keyword evidence="2" id="KW-1185">Reference proteome</keyword>
<protein>
    <submittedName>
        <fullName evidence="1">Uncharacterized protein</fullName>
    </submittedName>
</protein>
<dbReference type="EMBL" id="CM042016">
    <property type="protein sequence ID" value="KAI3699966.1"/>
    <property type="molecule type" value="Genomic_DNA"/>
</dbReference>
<evidence type="ECO:0000313" key="2">
    <source>
        <dbReference type="Proteomes" id="UP001055811"/>
    </source>
</evidence>
<sequence length="142" mass="16753">MTSWFGLTVIKACIHLCVGILVDKKSYTRQCCYEMIELWRMDEDGDWTKAITYGPMSFFLWDESLLHLMSNGNLLIQRLNSVYALDMKKHTKDMVFNACENMDGLYYRIPFRGKYIETTVSPNRYMCRGDEKKKLELKLDGY</sequence>
<reference evidence="2" key="1">
    <citation type="journal article" date="2022" name="Mol. Ecol. Resour.">
        <title>The genomes of chicory, endive, great burdock and yacon provide insights into Asteraceae palaeo-polyploidization history and plant inulin production.</title>
        <authorList>
            <person name="Fan W."/>
            <person name="Wang S."/>
            <person name="Wang H."/>
            <person name="Wang A."/>
            <person name="Jiang F."/>
            <person name="Liu H."/>
            <person name="Zhao H."/>
            <person name="Xu D."/>
            <person name="Zhang Y."/>
        </authorList>
    </citation>
    <scope>NUCLEOTIDE SEQUENCE [LARGE SCALE GENOMIC DNA]</scope>
    <source>
        <strain evidence="2">cv. Punajuju</strain>
    </source>
</reference>
<proteinExistence type="predicted"/>
<accession>A0ACB8ZQH3</accession>